<organism evidence="3 4">
    <name type="scientific">Pleionea mediterranea</name>
    <dbReference type="NCBI Taxonomy" id="523701"/>
    <lineage>
        <taxon>Bacteria</taxon>
        <taxon>Pseudomonadati</taxon>
        <taxon>Pseudomonadota</taxon>
        <taxon>Gammaproteobacteria</taxon>
        <taxon>Oceanospirillales</taxon>
        <taxon>Pleioneaceae</taxon>
        <taxon>Pleionea</taxon>
    </lineage>
</organism>
<feature type="region of interest" description="Disordered" evidence="1">
    <location>
        <begin position="25"/>
        <end position="62"/>
    </location>
</feature>
<feature type="chain" id="PRO_5016445223" description="Lipoprotein" evidence="2">
    <location>
        <begin position="23"/>
        <end position="62"/>
    </location>
</feature>
<evidence type="ECO:0000313" key="3">
    <source>
        <dbReference type="EMBL" id="PWK54181.1"/>
    </source>
</evidence>
<reference evidence="3 4" key="1">
    <citation type="submission" date="2018-05" db="EMBL/GenBank/DDBJ databases">
        <title>Genomic Encyclopedia of Type Strains, Phase IV (KMG-IV): sequencing the most valuable type-strain genomes for metagenomic binning, comparative biology and taxonomic classification.</title>
        <authorList>
            <person name="Goeker M."/>
        </authorList>
    </citation>
    <scope>NUCLEOTIDE SEQUENCE [LARGE SCALE GENOMIC DNA]</scope>
    <source>
        <strain evidence="3 4">DSM 25350</strain>
    </source>
</reference>
<name>A0A316FZW3_9GAMM</name>
<evidence type="ECO:0000313" key="4">
    <source>
        <dbReference type="Proteomes" id="UP000245790"/>
    </source>
</evidence>
<keyword evidence="4" id="KW-1185">Reference proteome</keyword>
<evidence type="ECO:0000256" key="2">
    <source>
        <dbReference type="SAM" id="SignalP"/>
    </source>
</evidence>
<dbReference type="Proteomes" id="UP000245790">
    <property type="component" value="Unassembled WGS sequence"/>
</dbReference>
<evidence type="ECO:0000256" key="1">
    <source>
        <dbReference type="SAM" id="MobiDB-lite"/>
    </source>
</evidence>
<dbReference type="EMBL" id="QGGU01000001">
    <property type="protein sequence ID" value="PWK54181.1"/>
    <property type="molecule type" value="Genomic_DNA"/>
</dbReference>
<sequence>MKFFIVSLIVVLNFAISGCATNDVQNYPDQAKSEQPKQDTKEEKKQRNCQPKRTGSRIGGRC</sequence>
<feature type="compositionally biased region" description="Basic and acidic residues" evidence="1">
    <location>
        <begin position="31"/>
        <end position="46"/>
    </location>
</feature>
<protein>
    <recommendedName>
        <fullName evidence="5">Lipoprotein</fullName>
    </recommendedName>
</protein>
<dbReference type="RefSeq" id="WP_109761310.1">
    <property type="nucleotide sequence ID" value="NZ_QGGU01000001.1"/>
</dbReference>
<dbReference type="PROSITE" id="PS51257">
    <property type="entry name" value="PROKAR_LIPOPROTEIN"/>
    <property type="match status" value="1"/>
</dbReference>
<dbReference type="AlphaFoldDB" id="A0A316FZW3"/>
<keyword evidence="2" id="KW-0732">Signal</keyword>
<feature type="signal peptide" evidence="2">
    <location>
        <begin position="1"/>
        <end position="22"/>
    </location>
</feature>
<gene>
    <name evidence="3" type="ORF">C8D97_10129</name>
</gene>
<evidence type="ECO:0008006" key="5">
    <source>
        <dbReference type="Google" id="ProtNLM"/>
    </source>
</evidence>
<accession>A0A316FZW3</accession>
<comment type="caution">
    <text evidence="3">The sequence shown here is derived from an EMBL/GenBank/DDBJ whole genome shotgun (WGS) entry which is preliminary data.</text>
</comment>
<proteinExistence type="predicted"/>